<dbReference type="KEGG" id="bpf:BpOF4_00430"/>
<dbReference type="HOGENOM" id="CLU_034545_4_1_9"/>
<organism evidence="10 11">
    <name type="scientific">Alkalihalophilus pseudofirmus (strain ATCC BAA-2126 / JCM 17055 / OF4)</name>
    <name type="common">Bacillus pseudofirmus</name>
    <dbReference type="NCBI Taxonomy" id="398511"/>
    <lineage>
        <taxon>Bacteria</taxon>
        <taxon>Bacillati</taxon>
        <taxon>Bacillota</taxon>
        <taxon>Bacilli</taxon>
        <taxon>Bacillales</taxon>
        <taxon>Bacillaceae</taxon>
        <taxon>Alkalihalophilus</taxon>
    </lineage>
</organism>
<dbReference type="Gene3D" id="3.60.40.10">
    <property type="entry name" value="PPM-type phosphatase domain"/>
    <property type="match status" value="1"/>
</dbReference>
<evidence type="ECO:0000256" key="6">
    <source>
        <dbReference type="ARBA" id="ARBA00023211"/>
    </source>
</evidence>
<evidence type="ECO:0000256" key="1">
    <source>
        <dbReference type="ARBA" id="ARBA00001936"/>
    </source>
</evidence>
<comment type="catalytic activity">
    <reaction evidence="7">
        <text>O-phospho-L-seryl-[protein] + H2O = L-seryl-[protein] + phosphate</text>
        <dbReference type="Rhea" id="RHEA:20629"/>
        <dbReference type="Rhea" id="RHEA-COMP:9863"/>
        <dbReference type="Rhea" id="RHEA-COMP:11604"/>
        <dbReference type="ChEBI" id="CHEBI:15377"/>
        <dbReference type="ChEBI" id="CHEBI:29999"/>
        <dbReference type="ChEBI" id="CHEBI:43474"/>
        <dbReference type="ChEBI" id="CHEBI:83421"/>
        <dbReference type="EC" id="3.1.3.16"/>
    </reaction>
</comment>
<feature type="domain" description="PPM-type phosphatase" evidence="9">
    <location>
        <begin position="13"/>
        <end position="252"/>
    </location>
</feature>
<dbReference type="AlphaFoldDB" id="D3FT87"/>
<evidence type="ECO:0000259" key="9">
    <source>
        <dbReference type="PROSITE" id="PS51746"/>
    </source>
</evidence>
<dbReference type="PROSITE" id="PS51746">
    <property type="entry name" value="PPM_2"/>
    <property type="match status" value="1"/>
</dbReference>
<dbReference type="Proteomes" id="UP000001544">
    <property type="component" value="Chromosome"/>
</dbReference>
<dbReference type="SMART" id="SM00331">
    <property type="entry name" value="PP2C_SIG"/>
    <property type="match status" value="1"/>
</dbReference>
<keyword evidence="3" id="KW-0479">Metal-binding</keyword>
<dbReference type="PANTHER" id="PTHR47992">
    <property type="entry name" value="PROTEIN PHOSPHATASE"/>
    <property type="match status" value="1"/>
</dbReference>
<keyword evidence="5" id="KW-0904">Protein phosphatase</keyword>
<dbReference type="eggNOG" id="COG0631">
    <property type="taxonomic scope" value="Bacteria"/>
</dbReference>
<evidence type="ECO:0000313" key="10">
    <source>
        <dbReference type="EMBL" id="ADC48155.1"/>
    </source>
</evidence>
<evidence type="ECO:0000313" key="11">
    <source>
        <dbReference type="Proteomes" id="UP000001544"/>
    </source>
</evidence>
<evidence type="ECO:0000256" key="7">
    <source>
        <dbReference type="ARBA" id="ARBA00047761"/>
    </source>
</evidence>
<evidence type="ECO:0000256" key="4">
    <source>
        <dbReference type="ARBA" id="ARBA00022801"/>
    </source>
</evidence>
<comment type="catalytic activity">
    <reaction evidence="8">
        <text>O-phospho-L-threonyl-[protein] + H2O = L-threonyl-[protein] + phosphate</text>
        <dbReference type="Rhea" id="RHEA:47004"/>
        <dbReference type="Rhea" id="RHEA-COMP:11060"/>
        <dbReference type="Rhea" id="RHEA-COMP:11605"/>
        <dbReference type="ChEBI" id="CHEBI:15377"/>
        <dbReference type="ChEBI" id="CHEBI:30013"/>
        <dbReference type="ChEBI" id="CHEBI:43474"/>
        <dbReference type="ChEBI" id="CHEBI:61977"/>
        <dbReference type="EC" id="3.1.3.16"/>
    </reaction>
</comment>
<dbReference type="Pfam" id="PF13672">
    <property type="entry name" value="PP2C_2"/>
    <property type="match status" value="1"/>
</dbReference>
<gene>
    <name evidence="10" type="primary">prpC</name>
    <name evidence="10" type="ordered locus">BpOF4_00430</name>
</gene>
<dbReference type="EC" id="3.1.3.16" evidence="2"/>
<evidence type="ECO:0000256" key="8">
    <source>
        <dbReference type="ARBA" id="ARBA00048336"/>
    </source>
</evidence>
<sequence length="266" mass="29342">MIWGEEVGGSRMRYTFMTNVGKVRTHNEDSGGVFENSSGILAVVADGMGGHLAGDVASSMSVSFLEKEWSEVSSPFSAKEAEHWLRNSCLKLNEHLYQHALDNKECQGMGTTIVAALCTEEFVSIAHVGDSRVYIKNEFGFKLKTSDHSLVQELLNTGQITEAEAEHHPRKNVLLRALGTEPVIKVDVQTLQVEDDQLIMLCSDGLSNKIETAEMENMLTAEQSIEAIAESFIKKANERGGEDNISIAIVKYEEHSNHALDTDKAR</sequence>
<evidence type="ECO:0000256" key="5">
    <source>
        <dbReference type="ARBA" id="ARBA00022912"/>
    </source>
</evidence>
<dbReference type="InterPro" id="IPR036457">
    <property type="entry name" value="PPM-type-like_dom_sf"/>
</dbReference>
<dbReference type="CDD" id="cd00143">
    <property type="entry name" value="PP2Cc"/>
    <property type="match status" value="1"/>
</dbReference>
<comment type="cofactor">
    <cofactor evidence="1">
        <name>Mn(2+)</name>
        <dbReference type="ChEBI" id="CHEBI:29035"/>
    </cofactor>
</comment>
<dbReference type="FunFam" id="3.60.40.10:FF:000002">
    <property type="entry name" value="Serine/threonine phosphatase stp"/>
    <property type="match status" value="1"/>
</dbReference>
<keyword evidence="6" id="KW-0464">Manganese</keyword>
<dbReference type="NCBIfam" id="NF033484">
    <property type="entry name" value="Stp1_PP2C_phos"/>
    <property type="match status" value="1"/>
</dbReference>
<proteinExistence type="predicted"/>
<keyword evidence="11" id="KW-1185">Reference proteome</keyword>
<dbReference type="STRING" id="398511.BpOF4_00430"/>
<keyword evidence="4" id="KW-0378">Hydrolase</keyword>
<protein>
    <recommendedName>
        <fullName evidence="2">protein-serine/threonine phosphatase</fullName>
        <ecNumber evidence="2">3.1.3.16</ecNumber>
    </recommendedName>
</protein>
<dbReference type="SUPFAM" id="SSF81606">
    <property type="entry name" value="PP2C-like"/>
    <property type="match status" value="1"/>
</dbReference>
<evidence type="ECO:0000256" key="3">
    <source>
        <dbReference type="ARBA" id="ARBA00022723"/>
    </source>
</evidence>
<dbReference type="GO" id="GO:0046872">
    <property type="term" value="F:metal ion binding"/>
    <property type="evidence" value="ECO:0007669"/>
    <property type="project" value="UniProtKB-KW"/>
</dbReference>
<dbReference type="GO" id="GO:0004722">
    <property type="term" value="F:protein serine/threonine phosphatase activity"/>
    <property type="evidence" value="ECO:0007669"/>
    <property type="project" value="UniProtKB-EC"/>
</dbReference>
<dbReference type="InterPro" id="IPR001932">
    <property type="entry name" value="PPM-type_phosphatase-like_dom"/>
</dbReference>
<dbReference type="InterPro" id="IPR015655">
    <property type="entry name" value="PP2C"/>
</dbReference>
<dbReference type="EMBL" id="CP001878">
    <property type="protein sequence ID" value="ADC48155.1"/>
    <property type="molecule type" value="Genomic_DNA"/>
</dbReference>
<name>D3FT87_ALKPO</name>
<evidence type="ECO:0000256" key="2">
    <source>
        <dbReference type="ARBA" id="ARBA00013081"/>
    </source>
</evidence>
<dbReference type="SMART" id="SM00332">
    <property type="entry name" value="PP2Cc"/>
    <property type="match status" value="1"/>
</dbReference>
<accession>D3FT87</accession>
<reference evidence="10 11" key="1">
    <citation type="journal article" date="2011" name="Environ. Microbiol.">
        <title>Genome of alkaliphilic Bacillus pseudofirmus OF4 reveals adaptations that support the ability to grow in an external pH range from 7.5 to 11.4.</title>
        <authorList>
            <person name="Janto B."/>
            <person name="Ahmed A."/>
            <person name="Ito M."/>
            <person name="Liu J."/>
            <person name="Hicks D.B."/>
            <person name="Pagni S."/>
            <person name="Fackelmayer O.J."/>
            <person name="Smith T.A."/>
            <person name="Earl J."/>
            <person name="Elbourne L.D."/>
            <person name="Hassan K."/>
            <person name="Paulsen I.T."/>
            <person name="Kolsto A.B."/>
            <person name="Tourasse N.J."/>
            <person name="Ehrlich G.D."/>
            <person name="Boissy R."/>
            <person name="Ivey D.M."/>
            <person name="Li G."/>
            <person name="Xue Y."/>
            <person name="Ma Y."/>
            <person name="Hu F.Z."/>
            <person name="Krulwich T.A."/>
        </authorList>
    </citation>
    <scope>NUCLEOTIDE SEQUENCE [LARGE SCALE GENOMIC DNA]</scope>
    <source>
        <strain evidence="11">ATCC BAA-2126 / JCM 17055 / OF4</strain>
    </source>
</reference>